<evidence type="ECO:0000313" key="17">
    <source>
        <dbReference type="EMBL" id="SEC15442.1"/>
    </source>
</evidence>
<evidence type="ECO:0000256" key="4">
    <source>
        <dbReference type="ARBA" id="ARBA00022781"/>
    </source>
</evidence>
<keyword evidence="16" id="KW-0732">Signal</keyword>
<evidence type="ECO:0000256" key="11">
    <source>
        <dbReference type="ARBA" id="ARBA00037847"/>
    </source>
</evidence>
<evidence type="ECO:0000256" key="15">
    <source>
        <dbReference type="SAM" id="MobiDB-lite"/>
    </source>
</evidence>
<sequence>MKIALKMKFVSAVLLAFALATTTPKVRAQAQPASDRQAASTSTASGQTSEPEANDKDSKKEAEGGEEAFRKSPSVIKLGGMLGMNPGTASAVFEWFNALVLFAAVGYGLAKMLPKAFRARTEGIQKNIVEARVATEEARARLSAVEARLGKLDGEIAALRSENDKAAAEEEAHIHATIEEEKQRILQAAEQEIAAASAAAQRDLRAYAAGIAVDRAAAQLNITPEDDRVLIANFAGKLTEGSRN</sequence>
<evidence type="ECO:0000256" key="3">
    <source>
        <dbReference type="ARBA" id="ARBA00022692"/>
    </source>
</evidence>
<dbReference type="RefSeq" id="WP_074654585.1">
    <property type="nucleotide sequence ID" value="NZ_FNSD01000001.1"/>
</dbReference>
<comment type="subcellular location">
    <subcellularLocation>
        <location evidence="12">Cell membrane</location>
        <topology evidence="12">Single-pass membrane protein</topology>
    </subcellularLocation>
    <subcellularLocation>
        <location evidence="11">Endomembrane system</location>
        <topology evidence="11">Single-pass membrane protein</topology>
    </subcellularLocation>
</comment>
<feature type="chain" id="PRO_5010347141" description="ATP synthase subunit b" evidence="16">
    <location>
        <begin position="29"/>
        <end position="244"/>
    </location>
</feature>
<organism evidence="17 18">
    <name type="scientific">Terriglobus roseus</name>
    <dbReference type="NCBI Taxonomy" id="392734"/>
    <lineage>
        <taxon>Bacteria</taxon>
        <taxon>Pseudomonadati</taxon>
        <taxon>Acidobacteriota</taxon>
        <taxon>Terriglobia</taxon>
        <taxon>Terriglobales</taxon>
        <taxon>Acidobacteriaceae</taxon>
        <taxon>Terriglobus</taxon>
    </lineage>
</organism>
<gene>
    <name evidence="12" type="primary">atpF</name>
    <name evidence="17" type="ORF">SAMN05443244_2786</name>
</gene>
<dbReference type="CDD" id="cd06503">
    <property type="entry name" value="ATP-synt_Fo_b"/>
    <property type="match status" value="1"/>
</dbReference>
<keyword evidence="1 12" id="KW-0813">Transport</keyword>
<keyword evidence="5 12" id="KW-1133">Transmembrane helix</keyword>
<keyword evidence="14" id="KW-0175">Coiled coil</keyword>
<keyword evidence="7 12" id="KW-0472">Membrane</keyword>
<feature type="coiled-coil region" evidence="14">
    <location>
        <begin position="142"/>
        <end position="206"/>
    </location>
</feature>
<evidence type="ECO:0000256" key="6">
    <source>
        <dbReference type="ARBA" id="ARBA00023065"/>
    </source>
</evidence>
<reference evidence="17 18" key="1">
    <citation type="submission" date="2016-10" db="EMBL/GenBank/DDBJ databases">
        <authorList>
            <person name="de Groot N.N."/>
        </authorList>
    </citation>
    <scope>NUCLEOTIDE SEQUENCE [LARGE SCALE GENOMIC DNA]</scope>
    <source>
        <strain evidence="17 18">AB35.6</strain>
    </source>
</reference>
<proteinExistence type="inferred from homology"/>
<dbReference type="Proteomes" id="UP000182409">
    <property type="component" value="Unassembled WGS sequence"/>
</dbReference>
<keyword evidence="4 12" id="KW-0375">Hydrogen ion transport</keyword>
<evidence type="ECO:0000256" key="9">
    <source>
        <dbReference type="ARBA" id="ARBA00025198"/>
    </source>
</evidence>
<evidence type="ECO:0000256" key="5">
    <source>
        <dbReference type="ARBA" id="ARBA00022989"/>
    </source>
</evidence>
<evidence type="ECO:0000256" key="2">
    <source>
        <dbReference type="ARBA" id="ARBA00022547"/>
    </source>
</evidence>
<dbReference type="EMBL" id="FNSD01000001">
    <property type="protein sequence ID" value="SEC15442.1"/>
    <property type="molecule type" value="Genomic_DNA"/>
</dbReference>
<feature type="region of interest" description="Disordered" evidence="15">
    <location>
        <begin position="27"/>
        <end position="69"/>
    </location>
</feature>
<evidence type="ECO:0000256" key="13">
    <source>
        <dbReference type="RuleBase" id="RU003848"/>
    </source>
</evidence>
<evidence type="ECO:0000256" key="10">
    <source>
        <dbReference type="ARBA" id="ARBA00025614"/>
    </source>
</evidence>
<evidence type="ECO:0000256" key="7">
    <source>
        <dbReference type="ARBA" id="ARBA00023136"/>
    </source>
</evidence>
<accession>A0A1H4Q7K6</accession>
<dbReference type="GO" id="GO:0046933">
    <property type="term" value="F:proton-transporting ATP synthase activity, rotational mechanism"/>
    <property type="evidence" value="ECO:0007669"/>
    <property type="project" value="UniProtKB-UniRule"/>
</dbReference>
<comment type="similarity">
    <text evidence="12 13">Belongs to the ATPase B chain family.</text>
</comment>
<dbReference type="GO" id="GO:0005886">
    <property type="term" value="C:plasma membrane"/>
    <property type="evidence" value="ECO:0007669"/>
    <property type="project" value="UniProtKB-SubCell"/>
</dbReference>
<dbReference type="OrthoDB" id="122201at2"/>
<dbReference type="AlphaFoldDB" id="A0A1H4Q7K6"/>
<feature type="signal peptide" evidence="16">
    <location>
        <begin position="1"/>
        <end position="28"/>
    </location>
</feature>
<keyword evidence="12" id="KW-1003">Cell membrane</keyword>
<comment type="function">
    <text evidence="9 12">F(1)F(0) ATP synthase produces ATP from ADP in the presence of a proton or sodium gradient. F-type ATPases consist of two structural domains, F(1) containing the extramembraneous catalytic core and F(0) containing the membrane proton channel, linked together by a central stalk and a peripheral stalk. During catalysis, ATP synthesis in the catalytic domain of F(1) is coupled via a rotary mechanism of the central stalk subunits to proton translocation.</text>
</comment>
<feature type="compositionally biased region" description="Low complexity" evidence="15">
    <location>
        <begin position="37"/>
        <end position="49"/>
    </location>
</feature>
<keyword evidence="3 12" id="KW-0812">Transmembrane</keyword>
<comment type="subunit">
    <text evidence="12">F-type ATPases have 2 components, F(1) - the catalytic core - and F(0) - the membrane proton channel. F(1) has five subunits: alpha(3), beta(3), gamma(1), delta(1), epsilon(1). F(0) has three main subunits: a(1), b(2) and c(10-14). The alpha and beta chains form an alternating ring which encloses part of the gamma chain. F(1) is attached to F(0) by a central stalk formed by the gamma and epsilon chains, while a peripheral stalk is formed by the delta and b chains.</text>
</comment>
<feature type="transmembrane region" description="Helical" evidence="12">
    <location>
        <begin position="92"/>
        <end position="110"/>
    </location>
</feature>
<evidence type="ECO:0000313" key="18">
    <source>
        <dbReference type="Proteomes" id="UP000182409"/>
    </source>
</evidence>
<name>A0A1H4Q7K6_9BACT</name>
<evidence type="ECO:0000256" key="14">
    <source>
        <dbReference type="SAM" id="Coils"/>
    </source>
</evidence>
<protein>
    <recommendedName>
        <fullName evidence="12">ATP synthase subunit b</fullName>
    </recommendedName>
    <alternativeName>
        <fullName evidence="12">ATP synthase F(0) sector subunit b</fullName>
    </alternativeName>
    <alternativeName>
        <fullName evidence="12">ATPase subunit I</fullName>
    </alternativeName>
    <alternativeName>
        <fullName evidence="12">F-type ATPase subunit b</fullName>
        <shortName evidence="12">F-ATPase subunit b</shortName>
    </alternativeName>
</protein>
<keyword evidence="6 12" id="KW-0406">Ion transport</keyword>
<evidence type="ECO:0000256" key="12">
    <source>
        <dbReference type="HAMAP-Rule" id="MF_01398"/>
    </source>
</evidence>
<dbReference type="GO" id="GO:0012505">
    <property type="term" value="C:endomembrane system"/>
    <property type="evidence" value="ECO:0007669"/>
    <property type="project" value="UniProtKB-SubCell"/>
</dbReference>
<evidence type="ECO:0000256" key="16">
    <source>
        <dbReference type="SAM" id="SignalP"/>
    </source>
</evidence>
<dbReference type="GO" id="GO:0045259">
    <property type="term" value="C:proton-transporting ATP synthase complex"/>
    <property type="evidence" value="ECO:0007669"/>
    <property type="project" value="UniProtKB-KW"/>
</dbReference>
<feature type="compositionally biased region" description="Basic and acidic residues" evidence="15">
    <location>
        <begin position="53"/>
        <end position="69"/>
    </location>
</feature>
<dbReference type="HAMAP" id="MF_01398">
    <property type="entry name" value="ATP_synth_b_bprime"/>
    <property type="match status" value="1"/>
</dbReference>
<dbReference type="InterPro" id="IPR002146">
    <property type="entry name" value="ATP_synth_b/b'su_bac/chlpt"/>
</dbReference>
<evidence type="ECO:0000256" key="1">
    <source>
        <dbReference type="ARBA" id="ARBA00022448"/>
    </source>
</evidence>
<keyword evidence="8 12" id="KW-0066">ATP synthesis</keyword>
<dbReference type="Pfam" id="PF00430">
    <property type="entry name" value="ATP-synt_B"/>
    <property type="match status" value="1"/>
</dbReference>
<evidence type="ECO:0000256" key="8">
    <source>
        <dbReference type="ARBA" id="ARBA00023310"/>
    </source>
</evidence>
<keyword evidence="2 12" id="KW-0138">CF(0)</keyword>
<comment type="function">
    <text evidence="10">Component of the F(0) channel, it forms part of the peripheral stalk, linking F(1) to F(0). The b'-subunit is a diverged and duplicated form of b found in plants and photosynthetic bacteria.</text>
</comment>